<dbReference type="AlphaFoldDB" id="A0A7U3UMX9"/>
<reference evidence="2 3" key="4">
    <citation type="journal article" date="2020" name="Sci. Rep.">
        <title>beta-carboline chemical signals induce reveromycin production through a LuxR family regulator in Streptomyces sp. SN-593.</title>
        <authorList>
            <person name="Panthee S."/>
            <person name="Kito N."/>
            <person name="Hayashi T."/>
            <person name="Shimizu T."/>
            <person name="Ishikawa J."/>
            <person name="Hamamoto H."/>
            <person name="Osada H."/>
            <person name="Takahashi S."/>
        </authorList>
    </citation>
    <scope>NUCLEOTIDE SEQUENCE [LARGE SCALE GENOMIC DNA]</scope>
    <source>
        <strain evidence="2 3">SN-593</strain>
    </source>
</reference>
<dbReference type="Gene3D" id="3.20.180.10">
    <property type="entry name" value="PNP-oxidase-like"/>
    <property type="match status" value="1"/>
</dbReference>
<evidence type="ECO:0000313" key="2">
    <source>
        <dbReference type="EMBL" id="BBA95526.1"/>
    </source>
</evidence>
<reference evidence="2 3" key="3">
    <citation type="journal article" date="2011" name="Nat. Chem. Biol.">
        <title>Reveromycin A biosynthesis uses RevG and RevJ for stereospecific spiroacetal formation.</title>
        <authorList>
            <person name="Takahashi S."/>
            <person name="Toyoda A."/>
            <person name="Sekiyama Y."/>
            <person name="Takagi H."/>
            <person name="Nogawa T."/>
            <person name="Uramoto M."/>
            <person name="Suzuki R."/>
            <person name="Koshino H."/>
            <person name="Kumano T."/>
            <person name="Panthee S."/>
            <person name="Dairi T."/>
            <person name="Ishikawa J."/>
            <person name="Ikeda H."/>
            <person name="Sakaki Y."/>
            <person name="Osada H."/>
        </authorList>
    </citation>
    <scope>NUCLEOTIDE SEQUENCE [LARGE SCALE GENOMIC DNA]</scope>
    <source>
        <strain evidence="2 3">SN-593</strain>
    </source>
</reference>
<gene>
    <name evidence="2" type="ORF">RVR_417</name>
</gene>
<evidence type="ECO:0000259" key="1">
    <source>
        <dbReference type="Pfam" id="PF10615"/>
    </source>
</evidence>
<name>A0A7U3UMX9_9ACTN</name>
<dbReference type="EMBL" id="AP018365">
    <property type="protein sequence ID" value="BBA95526.1"/>
    <property type="molecule type" value="Genomic_DNA"/>
</dbReference>
<organism evidence="2 3">
    <name type="scientific">Actinacidiphila reveromycinica</name>
    <dbReference type="NCBI Taxonomy" id="659352"/>
    <lineage>
        <taxon>Bacteria</taxon>
        <taxon>Bacillati</taxon>
        <taxon>Actinomycetota</taxon>
        <taxon>Actinomycetes</taxon>
        <taxon>Kitasatosporales</taxon>
        <taxon>Streptomycetaceae</taxon>
        <taxon>Actinacidiphila</taxon>
    </lineage>
</organism>
<reference evidence="2 3" key="2">
    <citation type="journal article" date="2011" name="J. Antibiot.">
        <title>Furaquinocins I and J: novel polyketide isoprenoid hybrid compounds from Streptomyces reveromyceticus SN-593.</title>
        <authorList>
            <person name="Panthee S."/>
            <person name="Takahashi S."/>
            <person name="Takagi H."/>
            <person name="Nogawa T."/>
            <person name="Oowada E."/>
            <person name="Uramoto M."/>
            <person name="Osada H."/>
        </authorList>
    </citation>
    <scope>NUCLEOTIDE SEQUENCE [LARGE SCALE GENOMIC DNA]</scope>
    <source>
        <strain evidence="2 3">SN-593</strain>
    </source>
</reference>
<dbReference type="InterPro" id="IPR037119">
    <property type="entry name" value="Haem_oxidase_HugZ-like_sf"/>
</dbReference>
<sequence length="238" mass="25578">MSVFKTATVCEPTPAERVRTVLAAADSLSATTVWACEEVMVGAAVEFGAGTRLRLPADCHLAGEARAAGPGGMPAVLEWTDVAPVPVAVRVRAQVRVLARLYAPEPGPAGTVRLRADLRQVGLTTEGRATALVAPRALATALPDPLATAEARLLLHLAEDHQDHVEALARLLNTRQLLGVTRVTPLALDRYGIVLRLDYGRRRQDVRLRFLRPLSDPDDLGHHLHALLAQGHRPRGLA</sequence>
<reference evidence="2 3" key="1">
    <citation type="journal article" date="2010" name="J. Bacteriol.">
        <title>Biochemical characterization of a novel indole prenyltransferase from Streptomyces sp. SN-593.</title>
        <authorList>
            <person name="Takahashi S."/>
            <person name="Takagi H."/>
            <person name="Toyoda A."/>
            <person name="Uramoto M."/>
            <person name="Nogawa T."/>
            <person name="Ueki M."/>
            <person name="Sakaki Y."/>
            <person name="Osada H."/>
        </authorList>
    </citation>
    <scope>NUCLEOTIDE SEQUENCE [LARGE SCALE GENOMIC DNA]</scope>
    <source>
        <strain evidence="2 3">SN-593</strain>
    </source>
</reference>
<protein>
    <recommendedName>
        <fullName evidence="1">DUF2470 domain-containing protein</fullName>
    </recommendedName>
</protein>
<dbReference type="KEGG" id="arev:RVR_417"/>
<feature type="domain" description="DUF2470" evidence="1">
    <location>
        <begin position="150"/>
        <end position="226"/>
    </location>
</feature>
<dbReference type="Pfam" id="PF10615">
    <property type="entry name" value="DUF2470"/>
    <property type="match status" value="1"/>
</dbReference>
<dbReference type="Proteomes" id="UP000595703">
    <property type="component" value="Chromosome"/>
</dbReference>
<dbReference type="SUPFAM" id="SSF50475">
    <property type="entry name" value="FMN-binding split barrel"/>
    <property type="match status" value="1"/>
</dbReference>
<accession>A0A7U3UMX9</accession>
<evidence type="ECO:0000313" key="3">
    <source>
        <dbReference type="Proteomes" id="UP000595703"/>
    </source>
</evidence>
<keyword evidence="3" id="KW-1185">Reference proteome</keyword>
<dbReference type="InterPro" id="IPR019595">
    <property type="entry name" value="DUF2470"/>
</dbReference>
<dbReference type="RefSeq" id="WP_202232043.1">
    <property type="nucleotide sequence ID" value="NZ_AP018365.1"/>
</dbReference>
<proteinExistence type="predicted"/>